<dbReference type="PANTHER" id="PTHR46229:SF2">
    <property type="entry name" value="BOLA-LIKE PROTEIN 1"/>
    <property type="match status" value="1"/>
</dbReference>
<reference evidence="5 7" key="1">
    <citation type="submission" date="2020-09" db="EMBL/GenBank/DDBJ databases">
        <title>Draft Genomes of Bacterial Isolates from North Pond Shallow Sediments.</title>
        <authorList>
            <person name="Kiel Reese B."/>
            <person name="Mullis M."/>
            <person name="Weisend R.E."/>
        </authorList>
    </citation>
    <scope>NUCLEOTIDE SEQUENCE</scope>
    <source>
        <strain evidence="5">KJE-2</strain>
        <strain evidence="4 7">KJE-3</strain>
    </source>
</reference>
<dbReference type="Pfam" id="PF01722">
    <property type="entry name" value="BolA"/>
    <property type="match status" value="1"/>
</dbReference>
<dbReference type="GO" id="GO:0006351">
    <property type="term" value="P:DNA-templated transcription"/>
    <property type="evidence" value="ECO:0007669"/>
    <property type="project" value="TreeGrafter"/>
</dbReference>
<dbReference type="PANTHER" id="PTHR46229">
    <property type="entry name" value="BOLA TRANSCRIPTION REGULATOR"/>
    <property type="match status" value="1"/>
</dbReference>
<evidence type="ECO:0000256" key="3">
    <source>
        <dbReference type="RuleBase" id="RU003860"/>
    </source>
</evidence>
<dbReference type="GO" id="GO:1990229">
    <property type="term" value="C:iron-sulfur cluster assembly complex"/>
    <property type="evidence" value="ECO:0007669"/>
    <property type="project" value="UniProtKB-ARBA"/>
</dbReference>
<comment type="similarity">
    <text evidence="1 3">Belongs to the BolA/IbaG family.</text>
</comment>
<dbReference type="InterPro" id="IPR050961">
    <property type="entry name" value="BolA/IbaG_stress_morph_reg"/>
</dbReference>
<dbReference type="Gene3D" id="3.30.300.90">
    <property type="entry name" value="BolA-like"/>
    <property type="match status" value="1"/>
</dbReference>
<dbReference type="Proteomes" id="UP000655994">
    <property type="component" value="Unassembled WGS sequence"/>
</dbReference>
<dbReference type="SUPFAM" id="SSF82657">
    <property type="entry name" value="BolA-like"/>
    <property type="match status" value="1"/>
</dbReference>
<dbReference type="RefSeq" id="WP_054486905.1">
    <property type="nucleotide sequence ID" value="NZ_CAXAWT010000003.1"/>
</dbReference>
<protein>
    <recommendedName>
        <fullName evidence="2">DNA-binding transcriptional regulator BolA</fullName>
    </recommendedName>
</protein>
<keyword evidence="7" id="KW-1185">Reference proteome</keyword>
<dbReference type="EMBL" id="JAEMOP010000002">
    <property type="protein sequence ID" value="MBJ7315132.1"/>
    <property type="molecule type" value="Genomic_DNA"/>
</dbReference>
<dbReference type="GeneID" id="78251599"/>
<dbReference type="GO" id="GO:0005829">
    <property type="term" value="C:cytosol"/>
    <property type="evidence" value="ECO:0007669"/>
    <property type="project" value="TreeGrafter"/>
</dbReference>
<evidence type="ECO:0000313" key="7">
    <source>
        <dbReference type="Proteomes" id="UP000655994"/>
    </source>
</evidence>
<accession>A0A8I1GAH8</accession>
<comment type="caution">
    <text evidence="5">The sequence shown here is derived from an EMBL/GenBank/DDBJ whole genome shotgun (WGS) entry which is preliminary data.</text>
</comment>
<sequence length="106" mass="11908">MSIGLIIENKLREAFTPVHLEVEDESYMHSTGANAESHFKVTLVTPKFSGERLINRHRAVNKILADELMNHIHALALHTYTQGEWEQLGESRRSPNCLGGSKIATN</sequence>
<evidence type="ECO:0000256" key="2">
    <source>
        <dbReference type="ARBA" id="ARBA00074073"/>
    </source>
</evidence>
<dbReference type="PIRSF" id="PIRSF003113">
    <property type="entry name" value="BolA"/>
    <property type="match status" value="1"/>
</dbReference>
<dbReference type="InterPro" id="IPR002634">
    <property type="entry name" value="BolA"/>
</dbReference>
<evidence type="ECO:0000313" key="4">
    <source>
        <dbReference type="EMBL" id="MBJ7267130.1"/>
    </source>
</evidence>
<dbReference type="InterPro" id="IPR036065">
    <property type="entry name" value="BolA-like_sf"/>
</dbReference>
<proteinExistence type="inferred from homology"/>
<name>A0A8I1GAH8_9GAMM</name>
<dbReference type="FunFam" id="3.30.300.90:FF:000001">
    <property type="entry name" value="Transcriptional regulator BolA"/>
    <property type="match status" value="1"/>
</dbReference>
<dbReference type="Proteomes" id="UP000621390">
    <property type="component" value="Unassembled WGS sequence"/>
</dbReference>
<dbReference type="EMBL" id="JAEMOS010000028">
    <property type="protein sequence ID" value="MBJ7267130.1"/>
    <property type="molecule type" value="Genomic_DNA"/>
</dbReference>
<gene>
    <name evidence="4" type="ORF">JHC10_09290</name>
    <name evidence="5" type="ORF">JHC11_03870</name>
</gene>
<dbReference type="OrthoDB" id="9801469at2"/>
<evidence type="ECO:0000256" key="1">
    <source>
        <dbReference type="ARBA" id="ARBA00005578"/>
    </source>
</evidence>
<organism evidence="5 6">
    <name type="scientific">Idiomarina abyssalis</name>
    <dbReference type="NCBI Taxonomy" id="86102"/>
    <lineage>
        <taxon>Bacteria</taxon>
        <taxon>Pseudomonadati</taxon>
        <taxon>Pseudomonadota</taxon>
        <taxon>Gammaproteobacteria</taxon>
        <taxon>Alteromonadales</taxon>
        <taxon>Idiomarinaceae</taxon>
        <taxon>Idiomarina</taxon>
    </lineage>
</organism>
<dbReference type="AlphaFoldDB" id="A0A8I1GAH8"/>
<evidence type="ECO:0000313" key="6">
    <source>
        <dbReference type="Proteomes" id="UP000621390"/>
    </source>
</evidence>
<evidence type="ECO:0000313" key="5">
    <source>
        <dbReference type="EMBL" id="MBJ7315132.1"/>
    </source>
</evidence>